<gene>
    <name evidence="1" type="ORF">FCALED_LOCUS14373</name>
</gene>
<evidence type="ECO:0000313" key="1">
    <source>
        <dbReference type="EMBL" id="CAG8720654.1"/>
    </source>
</evidence>
<dbReference type="Proteomes" id="UP000789570">
    <property type="component" value="Unassembled WGS sequence"/>
</dbReference>
<reference evidence="1" key="1">
    <citation type="submission" date="2021-06" db="EMBL/GenBank/DDBJ databases">
        <authorList>
            <person name="Kallberg Y."/>
            <person name="Tangrot J."/>
            <person name="Rosling A."/>
        </authorList>
    </citation>
    <scope>NUCLEOTIDE SEQUENCE</scope>
    <source>
        <strain evidence="1">UK204</strain>
    </source>
</reference>
<comment type="caution">
    <text evidence="1">The sequence shown here is derived from an EMBL/GenBank/DDBJ whole genome shotgun (WGS) entry which is preliminary data.</text>
</comment>
<accession>A0A9N9I5E0</accession>
<keyword evidence="2" id="KW-1185">Reference proteome</keyword>
<protein>
    <submittedName>
        <fullName evidence="1">8447_t:CDS:1</fullName>
    </submittedName>
</protein>
<dbReference type="AlphaFoldDB" id="A0A9N9I5E0"/>
<dbReference type="EMBL" id="CAJVPQ010010153">
    <property type="protein sequence ID" value="CAG8720654.1"/>
    <property type="molecule type" value="Genomic_DNA"/>
</dbReference>
<organism evidence="1 2">
    <name type="scientific">Funneliformis caledonium</name>
    <dbReference type="NCBI Taxonomy" id="1117310"/>
    <lineage>
        <taxon>Eukaryota</taxon>
        <taxon>Fungi</taxon>
        <taxon>Fungi incertae sedis</taxon>
        <taxon>Mucoromycota</taxon>
        <taxon>Glomeromycotina</taxon>
        <taxon>Glomeromycetes</taxon>
        <taxon>Glomerales</taxon>
        <taxon>Glomeraceae</taxon>
        <taxon>Funneliformis</taxon>
    </lineage>
</organism>
<feature type="non-terminal residue" evidence="1">
    <location>
        <position position="216"/>
    </location>
</feature>
<proteinExistence type="predicted"/>
<name>A0A9N9I5E0_9GLOM</name>
<sequence length="216" mass="25289">HPTALQTTTPVRLTSITFSVRSVTAWPITALIHLVTVVTPTALQITTPTCQSGELIERYLNIRILRIRKVWVSENNPHELPRMPNVNRLISLNESNTTAVRIPVEYQLNYEKTFSEQVITIYENLILELKRMMEGVFNLSVTQLSNWLKAIHKHRVLDPMAEQQANNNNKYYETDKTNKMNKFINYDYFDAEDNMNDKDYLTNLFFAEEIEDYDEK</sequence>
<evidence type="ECO:0000313" key="2">
    <source>
        <dbReference type="Proteomes" id="UP000789570"/>
    </source>
</evidence>